<feature type="compositionally biased region" description="Low complexity" evidence="4">
    <location>
        <begin position="278"/>
        <end position="305"/>
    </location>
</feature>
<dbReference type="Gene3D" id="3.40.50.720">
    <property type="entry name" value="NAD(P)-binding Rossmann-like Domain"/>
    <property type="match status" value="1"/>
</dbReference>
<evidence type="ECO:0000256" key="2">
    <source>
        <dbReference type="ARBA" id="ARBA00023002"/>
    </source>
</evidence>
<evidence type="ECO:0000313" key="7">
    <source>
        <dbReference type="Proteomes" id="UP000199393"/>
    </source>
</evidence>
<keyword evidence="2" id="KW-0560">Oxidoreductase</keyword>
<dbReference type="PATRIC" id="fig|307121.4.peg.1000"/>
<feature type="compositionally biased region" description="Pro residues" evidence="4">
    <location>
        <begin position="331"/>
        <end position="345"/>
    </location>
</feature>
<dbReference type="InterPro" id="IPR020904">
    <property type="entry name" value="Sc_DH/Rdtase_CS"/>
</dbReference>
<dbReference type="InterPro" id="IPR002347">
    <property type="entry name" value="SDR_fam"/>
</dbReference>
<dbReference type="Proteomes" id="UP000199393">
    <property type="component" value="Chromosome I"/>
</dbReference>
<dbReference type="STRING" id="307121.GA0070620_0972"/>
<name>A0A1C3MYS4_9ACTN</name>
<dbReference type="PANTHER" id="PTHR44196:SF1">
    <property type="entry name" value="DEHYDROGENASE_REDUCTASE SDR FAMILY MEMBER 7B"/>
    <property type="match status" value="1"/>
</dbReference>
<evidence type="ECO:0000256" key="1">
    <source>
        <dbReference type="ARBA" id="ARBA00006484"/>
    </source>
</evidence>
<keyword evidence="7" id="KW-1185">Reference proteome</keyword>
<dbReference type="EMBL" id="LT598496">
    <property type="protein sequence ID" value="SBV25496.1"/>
    <property type="molecule type" value="Genomic_DNA"/>
</dbReference>
<feature type="region of interest" description="Disordered" evidence="4">
    <location>
        <begin position="275"/>
        <end position="355"/>
    </location>
</feature>
<dbReference type="InterPro" id="IPR057326">
    <property type="entry name" value="KR_dom"/>
</dbReference>
<dbReference type="GO" id="GO:0016020">
    <property type="term" value="C:membrane"/>
    <property type="evidence" value="ECO:0007669"/>
    <property type="project" value="TreeGrafter"/>
</dbReference>
<evidence type="ECO:0000256" key="3">
    <source>
        <dbReference type="RuleBase" id="RU000363"/>
    </source>
</evidence>
<reference evidence="7" key="1">
    <citation type="submission" date="2016-06" db="EMBL/GenBank/DDBJ databases">
        <authorList>
            <person name="Varghese N."/>
        </authorList>
    </citation>
    <scope>NUCLEOTIDE SEQUENCE [LARGE SCALE GENOMIC DNA]</scope>
    <source>
        <strain evidence="7">DSM 45344</strain>
    </source>
</reference>
<dbReference type="AlphaFoldDB" id="A0A1C3MYS4"/>
<evidence type="ECO:0000313" key="6">
    <source>
        <dbReference type="EMBL" id="SBV25496.1"/>
    </source>
</evidence>
<organism evidence="6 7">
    <name type="scientific">Micromonospora krabiensis</name>
    <dbReference type="NCBI Taxonomy" id="307121"/>
    <lineage>
        <taxon>Bacteria</taxon>
        <taxon>Bacillati</taxon>
        <taxon>Actinomycetota</taxon>
        <taxon>Actinomycetes</taxon>
        <taxon>Micromonosporales</taxon>
        <taxon>Micromonosporaceae</taxon>
        <taxon>Micromonospora</taxon>
    </lineage>
</organism>
<dbReference type="SMART" id="SM00822">
    <property type="entry name" value="PKS_KR"/>
    <property type="match status" value="1"/>
</dbReference>
<dbReference type="RefSeq" id="WP_091588747.1">
    <property type="nucleotide sequence ID" value="NZ_JBHRWG010000007.1"/>
</dbReference>
<accession>A0A1C3MYS4</accession>
<feature type="domain" description="Ketoreductase" evidence="5">
    <location>
        <begin position="9"/>
        <end position="193"/>
    </location>
</feature>
<dbReference type="SUPFAM" id="SSF51735">
    <property type="entry name" value="NAD(P)-binding Rossmann-fold domains"/>
    <property type="match status" value="1"/>
</dbReference>
<dbReference type="PRINTS" id="PR00081">
    <property type="entry name" value="GDHRDH"/>
</dbReference>
<dbReference type="PANTHER" id="PTHR44196">
    <property type="entry name" value="DEHYDROGENASE/REDUCTASE SDR FAMILY MEMBER 7B"/>
    <property type="match status" value="1"/>
</dbReference>
<comment type="similarity">
    <text evidence="1 3">Belongs to the short-chain dehydrogenases/reductases (SDR) family.</text>
</comment>
<dbReference type="Pfam" id="PF00106">
    <property type="entry name" value="adh_short"/>
    <property type="match status" value="1"/>
</dbReference>
<dbReference type="GO" id="GO:0016491">
    <property type="term" value="F:oxidoreductase activity"/>
    <property type="evidence" value="ECO:0007669"/>
    <property type="project" value="UniProtKB-KW"/>
</dbReference>
<gene>
    <name evidence="6" type="ORF">GA0070620_0972</name>
</gene>
<proteinExistence type="inferred from homology"/>
<sequence length="355" mass="37037">MRRFDFADATAVVTGAASGIGEALAHALARRGSHLVLLDRDAERLDAVVAAIRAAHPDRQLHTYLVDLADAAETARVAAEIRQRHPRIRLLVNNAGVALGGRFDQVTFEEFSWVVEINFRAVAQLTHALLPALKAEPGAHLVNVSSLFGLMAPPGQTAYAASKFAVRGFTEALRAELAEDGIGVTSVHPGGINTRIAANARVGSGVEPAEYEHGRRQFEKLLTIPPARAAEVILRAVSRRRGRALIGWSAKLPDLLVRVAPSGYQRVVALGLRGTGTGTPPRATAAPSPAAPAAAPLTAPTGSAPDHTPPTASTGPRPASDHTPPTTAPTTTPPVAVPAPRPAPQPAAETARESA</sequence>
<dbReference type="PRINTS" id="PR00080">
    <property type="entry name" value="SDRFAMILY"/>
</dbReference>
<evidence type="ECO:0000256" key="4">
    <source>
        <dbReference type="SAM" id="MobiDB-lite"/>
    </source>
</evidence>
<evidence type="ECO:0000259" key="5">
    <source>
        <dbReference type="SMART" id="SM00822"/>
    </source>
</evidence>
<dbReference type="OrthoDB" id="4690547at2"/>
<protein>
    <submittedName>
        <fullName evidence="6">Short-chain dehydrogenase</fullName>
    </submittedName>
</protein>
<dbReference type="InterPro" id="IPR036291">
    <property type="entry name" value="NAD(P)-bd_dom_sf"/>
</dbReference>
<dbReference type="PROSITE" id="PS00061">
    <property type="entry name" value="ADH_SHORT"/>
    <property type="match status" value="1"/>
</dbReference>